<organism evidence="1 2">
    <name type="scientific">Candidatus Raymondbacteria bacterium RIFOXYD12_FULL_49_13</name>
    <dbReference type="NCBI Taxonomy" id="1817890"/>
    <lineage>
        <taxon>Bacteria</taxon>
        <taxon>Raymondiibacteriota</taxon>
    </lineage>
</organism>
<dbReference type="InterPro" id="IPR015919">
    <property type="entry name" value="Cadherin-like_sf"/>
</dbReference>
<dbReference type="Gene3D" id="2.60.40.4070">
    <property type="match status" value="1"/>
</dbReference>
<name>A0A1F7F0P2_UNCRA</name>
<evidence type="ECO:0000313" key="1">
    <source>
        <dbReference type="EMBL" id="OGK00056.1"/>
    </source>
</evidence>
<sequence>MFIKPHIIVAWVLVFSSVLFSQESFFQSDAHTRALWRFNEGQGDTAFDSSFYGNHLKIGQPVSWGSDLGVNGLVFSDTSNTAAVENSSILNLFDEWVTLEVRFKINNKQSGFSYKLINYSPDYVLFLNESSFSSSFNSGNAESNQLDLDTNTWFVLGAQRNSLRNIVTLFFNDSLVGVGYSGQTDTHSDSLFIGGPTLSNVFIDEIRISDTARYVLTNHIPFFVDTLPNYERFVDERMDFYDEIYFRVQDIDGDTIYCTPIHSPSFVAVSGYYSLFNHFSIRGVPYDTGTFPVCIQASDNNGGYDTLCFNIIVTGTPTNQTPVFSTTASADTIIASGTSFSIPVLAIDPDADTVRYALLIAPDSMTIDSVTGVIQWTAGDTSDNEVSIQASDRKNRFDTLSFTLHVLRSNNAPTINSLPTTNVLAYYPWNYIVRATDSDSDPITCSLAISPAGMTLSKDTLRWTQNSREESDNPISIIVSDDRGLADTQSFSLHVIASSDSIEFQTWRPFDDTSIYETDTAVFWALPRSFHHSEAVFSYAWSMNGVPVCTTFYCTLFTTYTSVGRCTVSVAVTDGEFTIEQIWHVQIKNRGMPPAIVRPVETDSLFGDSTLAWTMGDPDIIKTGAKYTIELYRDSVFQEMVKAVDSLPDSVVILRDLLDIWDYPESTYIYWRVSAYDTTGYTTGFSVGLNRFFFIALDDIAVEKNVTLLPKVFELYQNSPNPFNPTTSIRIAMPKKCNAQLVIRDIRGRKVRSFVRNNLAPGYYIILWDGLDETGAQCPNGLYVYTLQAGTWEKSRKALFLK</sequence>
<dbReference type="Proteomes" id="UP000179243">
    <property type="component" value="Unassembled WGS sequence"/>
</dbReference>
<dbReference type="Gene3D" id="2.60.40.10">
    <property type="entry name" value="Immunoglobulins"/>
    <property type="match status" value="2"/>
</dbReference>
<dbReference type="InterPro" id="IPR013783">
    <property type="entry name" value="Ig-like_fold"/>
</dbReference>
<comment type="caution">
    <text evidence="1">The sequence shown here is derived from an EMBL/GenBank/DDBJ whole genome shotgun (WGS) entry which is preliminary data.</text>
</comment>
<dbReference type="EMBL" id="MFYX01000155">
    <property type="protein sequence ID" value="OGK00056.1"/>
    <property type="molecule type" value="Genomic_DNA"/>
</dbReference>
<dbReference type="Pfam" id="PF05345">
    <property type="entry name" value="He_PIG"/>
    <property type="match status" value="1"/>
</dbReference>
<dbReference type="SUPFAM" id="SSF49899">
    <property type="entry name" value="Concanavalin A-like lectins/glucanases"/>
    <property type="match status" value="1"/>
</dbReference>
<protein>
    <submittedName>
        <fullName evidence="1">Uncharacterized protein</fullName>
    </submittedName>
</protein>
<dbReference type="AlphaFoldDB" id="A0A1F7F0P2"/>
<reference evidence="1 2" key="1">
    <citation type="journal article" date="2016" name="Nat. Commun.">
        <title>Thousands of microbial genomes shed light on interconnected biogeochemical processes in an aquifer system.</title>
        <authorList>
            <person name="Anantharaman K."/>
            <person name="Brown C.T."/>
            <person name="Hug L.A."/>
            <person name="Sharon I."/>
            <person name="Castelle C.J."/>
            <person name="Probst A.J."/>
            <person name="Thomas B.C."/>
            <person name="Singh A."/>
            <person name="Wilkins M.J."/>
            <person name="Karaoz U."/>
            <person name="Brodie E.L."/>
            <person name="Williams K.H."/>
            <person name="Hubbard S.S."/>
            <person name="Banfield J.F."/>
        </authorList>
    </citation>
    <scope>NUCLEOTIDE SEQUENCE [LARGE SCALE GENOMIC DNA]</scope>
</reference>
<dbReference type="GO" id="GO:0005509">
    <property type="term" value="F:calcium ion binding"/>
    <property type="evidence" value="ECO:0007669"/>
    <property type="project" value="InterPro"/>
</dbReference>
<dbReference type="Gene3D" id="2.60.120.200">
    <property type="match status" value="1"/>
</dbReference>
<evidence type="ECO:0000313" key="2">
    <source>
        <dbReference type="Proteomes" id="UP000179243"/>
    </source>
</evidence>
<gene>
    <name evidence="1" type="ORF">A2519_22270</name>
</gene>
<dbReference type="SUPFAM" id="SSF49313">
    <property type="entry name" value="Cadherin-like"/>
    <property type="match status" value="2"/>
</dbReference>
<accession>A0A1F7F0P2</accession>
<dbReference type="GO" id="GO:0016020">
    <property type="term" value="C:membrane"/>
    <property type="evidence" value="ECO:0007669"/>
    <property type="project" value="InterPro"/>
</dbReference>
<proteinExistence type="predicted"/>
<dbReference type="InterPro" id="IPR013320">
    <property type="entry name" value="ConA-like_dom_sf"/>
</dbReference>